<dbReference type="CDD" id="cd00211">
    <property type="entry name" value="PTS_IIA_fru"/>
    <property type="match status" value="1"/>
</dbReference>
<dbReference type="SUPFAM" id="SSF55804">
    <property type="entry name" value="Phoshotransferase/anion transport protein"/>
    <property type="match status" value="1"/>
</dbReference>
<dbReference type="PANTHER" id="PTHR47738:SF1">
    <property type="entry name" value="NITROGEN REGULATORY PROTEIN"/>
    <property type="match status" value="1"/>
</dbReference>
<dbReference type="Proteomes" id="UP001595898">
    <property type="component" value="Unassembled WGS sequence"/>
</dbReference>
<comment type="caution">
    <text evidence="2">The sequence shown here is derived from an EMBL/GenBank/DDBJ whole genome shotgun (WGS) entry which is preliminary data.</text>
</comment>
<name>A0ABD5PS10_9EURY</name>
<sequence length="152" mass="15971">MDDIDAVLAPELLTLQEPPTSKDACIEYLLDRAVEADRVADRSAALEALLAREAETAAGIGKGIGLFHAKTDAVVQPTIVFARSDEGIDIDTMDGAPATLLFLLLVPSDSTEAHLSILSSLSRALMHDDVRAGLHDAASPAEVRATLVEAVA</sequence>
<dbReference type="InterPro" id="IPR002178">
    <property type="entry name" value="PTS_EIIA_type-2_dom"/>
</dbReference>
<dbReference type="Pfam" id="PF00359">
    <property type="entry name" value="PTS_EIIA_2"/>
    <property type="match status" value="1"/>
</dbReference>
<organism evidence="2 3">
    <name type="scientific">Halosolutus amylolyticus</name>
    <dbReference type="NCBI Taxonomy" id="2932267"/>
    <lineage>
        <taxon>Archaea</taxon>
        <taxon>Methanobacteriati</taxon>
        <taxon>Methanobacteriota</taxon>
        <taxon>Stenosarchaea group</taxon>
        <taxon>Halobacteria</taxon>
        <taxon>Halobacteriales</taxon>
        <taxon>Natrialbaceae</taxon>
        <taxon>Halosolutus</taxon>
    </lineage>
</organism>
<evidence type="ECO:0000259" key="1">
    <source>
        <dbReference type="PROSITE" id="PS51094"/>
    </source>
</evidence>
<dbReference type="EMBL" id="JBHSFA010000007">
    <property type="protein sequence ID" value="MFC4543312.1"/>
    <property type="molecule type" value="Genomic_DNA"/>
</dbReference>
<dbReference type="PANTHER" id="PTHR47738">
    <property type="entry name" value="PTS SYSTEM FRUCTOSE-LIKE EIIA COMPONENT-RELATED"/>
    <property type="match status" value="1"/>
</dbReference>
<gene>
    <name evidence="2" type="ORF">ACFO5R_15385</name>
</gene>
<feature type="domain" description="PTS EIIA type-2" evidence="1">
    <location>
        <begin position="6"/>
        <end position="150"/>
    </location>
</feature>
<dbReference type="InterPro" id="IPR051541">
    <property type="entry name" value="PTS_SugarTrans_NitroReg"/>
</dbReference>
<evidence type="ECO:0000313" key="2">
    <source>
        <dbReference type="EMBL" id="MFC4543312.1"/>
    </source>
</evidence>
<dbReference type="PROSITE" id="PS51094">
    <property type="entry name" value="PTS_EIIA_TYPE_2"/>
    <property type="match status" value="1"/>
</dbReference>
<keyword evidence="2" id="KW-0813">Transport</keyword>
<keyword evidence="2" id="KW-0762">Sugar transport</keyword>
<evidence type="ECO:0000313" key="3">
    <source>
        <dbReference type="Proteomes" id="UP001595898"/>
    </source>
</evidence>
<reference evidence="2 3" key="1">
    <citation type="journal article" date="2019" name="Int. J. Syst. Evol. Microbiol.">
        <title>The Global Catalogue of Microorganisms (GCM) 10K type strain sequencing project: providing services to taxonomists for standard genome sequencing and annotation.</title>
        <authorList>
            <consortium name="The Broad Institute Genomics Platform"/>
            <consortium name="The Broad Institute Genome Sequencing Center for Infectious Disease"/>
            <person name="Wu L."/>
            <person name="Ma J."/>
        </authorList>
    </citation>
    <scope>NUCLEOTIDE SEQUENCE [LARGE SCALE GENOMIC DNA]</scope>
    <source>
        <strain evidence="2 3">WLHS5</strain>
    </source>
</reference>
<protein>
    <submittedName>
        <fullName evidence="2">PTS sugar transporter subunit IIA</fullName>
    </submittedName>
</protein>
<dbReference type="RefSeq" id="WP_250140012.1">
    <property type="nucleotide sequence ID" value="NZ_JALIQP010000002.1"/>
</dbReference>
<dbReference type="AlphaFoldDB" id="A0ABD5PS10"/>
<keyword evidence="3" id="KW-1185">Reference proteome</keyword>
<dbReference type="Gene3D" id="3.40.930.10">
    <property type="entry name" value="Mannitol-specific EII, Chain A"/>
    <property type="match status" value="1"/>
</dbReference>
<dbReference type="InterPro" id="IPR016152">
    <property type="entry name" value="PTrfase/Anion_transptr"/>
</dbReference>
<accession>A0ABD5PS10</accession>
<proteinExistence type="predicted"/>